<reference evidence="1 2" key="1">
    <citation type="journal article" date="2018" name="PLoS Pathog.">
        <title>Evolution of structural diversity of trichothecenes, a family of toxins produced by plant pathogenic and entomopathogenic fungi.</title>
        <authorList>
            <person name="Proctor R.H."/>
            <person name="McCormick S.P."/>
            <person name="Kim H.S."/>
            <person name="Cardoza R.E."/>
            <person name="Stanley A.M."/>
            <person name="Lindo L."/>
            <person name="Kelly A."/>
            <person name="Brown D.W."/>
            <person name="Lee T."/>
            <person name="Vaughan M.M."/>
            <person name="Alexander N.J."/>
            <person name="Busman M."/>
            <person name="Gutierrez S."/>
        </authorList>
    </citation>
    <scope>NUCLEOTIDE SEQUENCE [LARGE SCALE GENOMIC DNA]</scope>
    <source>
        <strain evidence="1 2">IBT 40837</strain>
    </source>
</reference>
<dbReference type="GO" id="GO:0009116">
    <property type="term" value="P:nucleoside metabolic process"/>
    <property type="evidence" value="ECO:0007669"/>
    <property type="project" value="InterPro"/>
</dbReference>
<dbReference type="Gene3D" id="3.40.50.1580">
    <property type="entry name" value="Nucleoside phosphorylase domain"/>
    <property type="match status" value="1"/>
</dbReference>
<dbReference type="OrthoDB" id="1658288at2759"/>
<proteinExistence type="predicted"/>
<keyword evidence="2" id="KW-1185">Reference proteome</keyword>
<dbReference type="Proteomes" id="UP000266272">
    <property type="component" value="Unassembled WGS sequence"/>
</dbReference>
<evidence type="ECO:0000313" key="1">
    <source>
        <dbReference type="EMBL" id="RFU80062.1"/>
    </source>
</evidence>
<dbReference type="GO" id="GO:0003824">
    <property type="term" value="F:catalytic activity"/>
    <property type="evidence" value="ECO:0007669"/>
    <property type="project" value="InterPro"/>
</dbReference>
<dbReference type="EMBL" id="PXOA01000127">
    <property type="protein sequence ID" value="RFU80062.1"/>
    <property type="molecule type" value="Genomic_DNA"/>
</dbReference>
<sequence>MRNGWRIRLQSIRFLDPQYVESPQLVIVLSMAELDPILHTVAWIAPLEIDAQAALEMLDNGNMGNCPIALGDDYIFKAGGAGGHNMVIVTLPPGQPHSRRSADTLPSQVGVAAELPNLSQSPPLDIRLGDVLVGLPVGESARFIAYDLGKEKGEDGFYMMRFGHALANKVTIVRSAIGSIKLMAPHDKTEIPPYYKHMEHKEH</sequence>
<organism evidence="1 2">
    <name type="scientific">Trichoderma arundinaceum</name>
    <dbReference type="NCBI Taxonomy" id="490622"/>
    <lineage>
        <taxon>Eukaryota</taxon>
        <taxon>Fungi</taxon>
        <taxon>Dikarya</taxon>
        <taxon>Ascomycota</taxon>
        <taxon>Pezizomycotina</taxon>
        <taxon>Sordariomycetes</taxon>
        <taxon>Hypocreomycetidae</taxon>
        <taxon>Hypocreales</taxon>
        <taxon>Hypocreaceae</taxon>
        <taxon>Trichoderma</taxon>
    </lineage>
</organism>
<dbReference type="InterPro" id="IPR035994">
    <property type="entry name" value="Nucleoside_phosphorylase_sf"/>
</dbReference>
<evidence type="ECO:0000313" key="2">
    <source>
        <dbReference type="Proteomes" id="UP000266272"/>
    </source>
</evidence>
<gene>
    <name evidence="1" type="ORF">TARUN_2180</name>
</gene>
<accession>A0A395NVA0</accession>
<dbReference type="STRING" id="490622.A0A395NVA0"/>
<comment type="caution">
    <text evidence="1">The sequence shown here is derived from an EMBL/GenBank/DDBJ whole genome shotgun (WGS) entry which is preliminary data.</text>
</comment>
<name>A0A395NVA0_TRIAR</name>
<protein>
    <submittedName>
        <fullName evidence="1">Uncharacterized protein</fullName>
    </submittedName>
</protein>
<dbReference type="AlphaFoldDB" id="A0A395NVA0"/>